<keyword evidence="3" id="KW-1185">Reference proteome</keyword>
<evidence type="ECO:0000313" key="2">
    <source>
        <dbReference type="EMBL" id="KIO23431.1"/>
    </source>
</evidence>
<dbReference type="OrthoDB" id="3515175at2759"/>
<organism evidence="2 3">
    <name type="scientific">Tulasnella calospora MUT 4182</name>
    <dbReference type="NCBI Taxonomy" id="1051891"/>
    <lineage>
        <taxon>Eukaryota</taxon>
        <taxon>Fungi</taxon>
        <taxon>Dikarya</taxon>
        <taxon>Basidiomycota</taxon>
        <taxon>Agaricomycotina</taxon>
        <taxon>Agaricomycetes</taxon>
        <taxon>Cantharellales</taxon>
        <taxon>Tulasnellaceae</taxon>
        <taxon>Tulasnella</taxon>
    </lineage>
</organism>
<reference evidence="2 3" key="1">
    <citation type="submission" date="2014-04" db="EMBL/GenBank/DDBJ databases">
        <authorList>
            <consortium name="DOE Joint Genome Institute"/>
            <person name="Kuo A."/>
            <person name="Girlanda M."/>
            <person name="Perotto S."/>
            <person name="Kohler A."/>
            <person name="Nagy L.G."/>
            <person name="Floudas D."/>
            <person name="Copeland A."/>
            <person name="Barry K.W."/>
            <person name="Cichocki N."/>
            <person name="Veneault-Fourrey C."/>
            <person name="LaButti K."/>
            <person name="Lindquist E.A."/>
            <person name="Lipzen A."/>
            <person name="Lundell T."/>
            <person name="Morin E."/>
            <person name="Murat C."/>
            <person name="Sun H."/>
            <person name="Tunlid A."/>
            <person name="Henrissat B."/>
            <person name="Grigoriev I.V."/>
            <person name="Hibbett D.S."/>
            <person name="Martin F."/>
            <person name="Nordberg H.P."/>
            <person name="Cantor M.N."/>
            <person name="Hua S.X."/>
        </authorList>
    </citation>
    <scope>NUCLEOTIDE SEQUENCE [LARGE SCALE GENOMIC DNA]</scope>
    <source>
        <strain evidence="2 3">MUT 4182</strain>
    </source>
</reference>
<reference evidence="3" key="2">
    <citation type="submission" date="2015-01" db="EMBL/GenBank/DDBJ databases">
        <title>Evolutionary Origins and Diversification of the Mycorrhizal Mutualists.</title>
        <authorList>
            <consortium name="DOE Joint Genome Institute"/>
            <consortium name="Mycorrhizal Genomics Consortium"/>
            <person name="Kohler A."/>
            <person name="Kuo A."/>
            <person name="Nagy L.G."/>
            <person name="Floudas D."/>
            <person name="Copeland A."/>
            <person name="Barry K.W."/>
            <person name="Cichocki N."/>
            <person name="Veneault-Fourrey C."/>
            <person name="LaButti K."/>
            <person name="Lindquist E.A."/>
            <person name="Lipzen A."/>
            <person name="Lundell T."/>
            <person name="Morin E."/>
            <person name="Murat C."/>
            <person name="Riley R."/>
            <person name="Ohm R."/>
            <person name="Sun H."/>
            <person name="Tunlid A."/>
            <person name="Henrissat B."/>
            <person name="Grigoriev I.V."/>
            <person name="Hibbett D.S."/>
            <person name="Martin F."/>
        </authorList>
    </citation>
    <scope>NUCLEOTIDE SEQUENCE [LARGE SCALE GENOMIC DNA]</scope>
    <source>
        <strain evidence="3">MUT 4182</strain>
    </source>
</reference>
<protein>
    <submittedName>
        <fullName evidence="2">Uncharacterized protein</fullName>
    </submittedName>
</protein>
<dbReference type="EMBL" id="KN823085">
    <property type="protein sequence ID" value="KIO23431.1"/>
    <property type="molecule type" value="Genomic_DNA"/>
</dbReference>
<accession>A0A0C3QD36</accession>
<dbReference type="HOGENOM" id="CLU_1147900_0_0_1"/>
<dbReference type="AlphaFoldDB" id="A0A0C3QD36"/>
<feature type="region of interest" description="Disordered" evidence="1">
    <location>
        <begin position="184"/>
        <end position="214"/>
    </location>
</feature>
<dbReference type="Proteomes" id="UP000054248">
    <property type="component" value="Unassembled WGS sequence"/>
</dbReference>
<name>A0A0C3QD36_9AGAM</name>
<proteinExistence type="predicted"/>
<evidence type="ECO:0000256" key="1">
    <source>
        <dbReference type="SAM" id="MobiDB-lite"/>
    </source>
</evidence>
<evidence type="ECO:0000313" key="3">
    <source>
        <dbReference type="Proteomes" id="UP000054248"/>
    </source>
</evidence>
<sequence>MLFTWPGFYSSTSSNTQSRLRKNCDAFKSADFDGPDLFACPESVVDNDPWIGLTVIDITSPFSPAYCFWGPRSLYGFTHGYSIDPEGYPLRYYVEPGYERIFEHLKQEVQDAILAIQSEPFINDDHILDEAWDNSSPTLEDITEVAPPREAEEFMEDLRNVIEVGSAENAQNIGDGLVPTSGVADGYGEPSAGEGFPNTAIPSSSRPSSLPKIYLQKRRARSELDAALVGPGVESRPSSPSR</sequence>
<gene>
    <name evidence="2" type="ORF">M407DRAFT_27125</name>
</gene>